<feature type="region of interest" description="Disordered" evidence="4">
    <location>
        <begin position="887"/>
        <end position="913"/>
    </location>
</feature>
<feature type="compositionally biased region" description="Polar residues" evidence="4">
    <location>
        <begin position="887"/>
        <end position="909"/>
    </location>
</feature>
<dbReference type="PANTHER" id="PTHR46698">
    <property type="entry name" value="CROSSVEINLESS 2"/>
    <property type="match status" value="1"/>
</dbReference>
<feature type="region of interest" description="Disordered" evidence="4">
    <location>
        <begin position="793"/>
        <end position="812"/>
    </location>
</feature>
<dbReference type="SMART" id="SM00214">
    <property type="entry name" value="VWC"/>
    <property type="match status" value="3"/>
</dbReference>
<comment type="subcellular location">
    <subcellularLocation>
        <location evidence="1">Secreted</location>
    </subcellularLocation>
</comment>
<dbReference type="SUPFAM" id="SSF57603">
    <property type="entry name" value="FnI-like domain"/>
    <property type="match status" value="3"/>
</dbReference>
<keyword evidence="3" id="KW-0732">Signal</keyword>
<reference evidence="6" key="1">
    <citation type="submission" date="2020-08" db="EMBL/GenBank/DDBJ databases">
        <title>Multicomponent nature underlies the extraordinary mechanical properties of spider dragline silk.</title>
        <authorList>
            <person name="Kono N."/>
            <person name="Nakamura H."/>
            <person name="Mori M."/>
            <person name="Yoshida Y."/>
            <person name="Ohtoshi R."/>
            <person name="Malay A.D."/>
            <person name="Moran D.A.P."/>
            <person name="Tomita M."/>
            <person name="Numata K."/>
            <person name="Arakawa K."/>
        </authorList>
    </citation>
    <scope>NUCLEOTIDE SEQUENCE</scope>
</reference>
<dbReference type="InterPro" id="IPR052424">
    <property type="entry name" value="Kielin_Chordin-BMP_Reg"/>
</dbReference>
<feature type="compositionally biased region" description="Polar residues" evidence="4">
    <location>
        <begin position="197"/>
        <end position="210"/>
    </location>
</feature>
<dbReference type="PROSITE" id="PS50184">
    <property type="entry name" value="VWFC_2"/>
    <property type="match status" value="2"/>
</dbReference>
<sequence length="1617" mass="179643">MRRQLLTRASHQSAIVHRPFGMAQFIWLSIIFLPLLGYPCRSQVNDPRSFVNARSHRKDTGYGRPVLAMANSPRCTFNGKPVEDGKYVSSPEPCLNCTCNKGILLCYLHTCNSIAPVPGCQVVKKPDTCCPELECSDPLTYNDYRTERTSEPSNKLRLRQDDNHFFGLYGMDHKTTKKSSVKGHRPNFTSFLKGISSQRRSDTYSGQQPYEQEEDIEEDELSANGNETTGYCFSRGYKYSEGMAMLSPTKCEYCYCISGQQMCVRPKCHLNIEGCVPRYQSGYTCCPSHYNCEIASGASTLGYDENLKNHQMDPVNDTKLKDKVTSCNVEGYDFDVGVAVPSNGHCQTCYCTQMGVVCRRLECSPSIPGCTPVIPEGHCCPTQYKCDQKHLNNSHVPVPHSTDNYDVTVISPLESEGTSSQTSRTEKPDFHTEASEDSPTTYVEDAESATETSSEKQKITVELPGEADLESISVIPEENIAVLILTTEKGDNEGKVTSAEITSHTSTREDVTTKLVPASVLNAKRKSKPTKTSTTIGKVKNSTRFTTLSAATDPLTITTNRGETIPDGTDSTGKESYAYDYEEFYDDEPDIKETFSPFSDYSLTPFEETSVAEGIRDGISTALIRHKIKQKKPPSSTILLPSTTNMVSPFTTENHFINYGNKQTEYIRDDSTFSTVARNDAGEIITDDPNKYTVYSSERTRSPDTVSSLETLMTRPNTAQKNKKRRPGVVTKQSTSVRTQFTKPTQLVTGSGLTLEQIFNIQTVPFDTTTEKKTFAPYTSETNTQTYRPYVRPTQSTKKKISNRRRYPDSQQETTIIRKTTKPTPQDIAEFLWSVTQMQNTHTPTSSAEVDDFTTKTVKEGSVSLETLPPIALAAPKLIMEAATSEKTQGITETESASETTNPSPSFNIQPDIIFSNHGPTYTRKQEKDTEVPLIINNHKRTSTRLRPPIRFRPDPTTSTAAEDTFVEISNHRPTSIFRRPPNSFPPYPQVMSRPDGSYHRDSHPKRIESDVPFDLTDDYEEYFYNSDDHTTFTKIFNNIQAHQSTRIPTGASSTDSFSDHFKTTTPSVPATNSVPFEATTLTNTEKVIDVSEQTIANQNGDSINTDISNKITEPPMTTETPTTSAPKTTNYIPTVTTTTPADTTKSFSGYVRNKYKGISSHIHDNEPKFYRTEDDAETKRRESDYRLIEYGKKPNDGFLSYTERLSQKPTLTTATPIQPPKEQEEAQEITDVCFVDGRYYTSGETITKSNPCEMCRCFYGHPLCQVQQCPTPPDPTCALDYLPGYCCPRVTCGLETDPDQPIDIISPPEPTSQEIRRSDNDNQWKPLPHGPLVRTTESAFKTESTNKVHNKPDEQPIIETLVEPEIQTAPPPTVSNIYVWAGNSKKEAAEPVTETQVTTVTTTTVQTTTTEKPTTTITTAANQPTIVTTTSTPIEETTQPLQTTEIIYSTSEIPTTLPPFTTVTVNFDDIIDPYSEMPFKPLEPIFDRNSEEHKGSQNKSGIHDNSSGVRKILDKVITLPPSKVELSLTDASNISTVLPVIVTMSTVASVDESDEESATMYSADLGAVTELGGNLKVSGCNVYGKYYRINDKVSALSKPCSECICSADGIVCNATC</sequence>
<feature type="domain" description="VWFC" evidence="5">
    <location>
        <begin position="73"/>
        <end position="136"/>
    </location>
</feature>
<evidence type="ECO:0000256" key="2">
    <source>
        <dbReference type="ARBA" id="ARBA00022525"/>
    </source>
</evidence>
<evidence type="ECO:0000259" key="5">
    <source>
        <dbReference type="PROSITE" id="PS50184"/>
    </source>
</evidence>
<dbReference type="EMBL" id="BMAW01060613">
    <property type="protein sequence ID" value="GFT26942.1"/>
    <property type="molecule type" value="Genomic_DNA"/>
</dbReference>
<feature type="domain" description="VWFC" evidence="5">
    <location>
        <begin position="1232"/>
        <end position="1294"/>
    </location>
</feature>
<dbReference type="OrthoDB" id="10072086at2759"/>
<name>A0A8X6NQT3_NEPPI</name>
<gene>
    <name evidence="6" type="primary">AVEN_182445_1</name>
    <name evidence="6" type="ORF">NPIL_649071</name>
</gene>
<feature type="compositionally biased region" description="Polar residues" evidence="4">
    <location>
        <begin position="1100"/>
        <end position="1112"/>
    </location>
</feature>
<feature type="region of interest" description="Disordered" evidence="4">
    <location>
        <begin position="1100"/>
        <end position="1138"/>
    </location>
</feature>
<organism evidence="6 7">
    <name type="scientific">Nephila pilipes</name>
    <name type="common">Giant wood spider</name>
    <name type="synonym">Nephila maculata</name>
    <dbReference type="NCBI Taxonomy" id="299642"/>
    <lineage>
        <taxon>Eukaryota</taxon>
        <taxon>Metazoa</taxon>
        <taxon>Ecdysozoa</taxon>
        <taxon>Arthropoda</taxon>
        <taxon>Chelicerata</taxon>
        <taxon>Arachnida</taxon>
        <taxon>Araneae</taxon>
        <taxon>Araneomorphae</taxon>
        <taxon>Entelegynae</taxon>
        <taxon>Araneoidea</taxon>
        <taxon>Nephilidae</taxon>
        <taxon>Nephila</taxon>
    </lineage>
</organism>
<feature type="compositionally biased region" description="Basic and acidic residues" evidence="4">
    <location>
        <begin position="1487"/>
        <end position="1496"/>
    </location>
</feature>
<feature type="region of interest" description="Disordered" evidence="4">
    <location>
        <begin position="1047"/>
        <end position="1074"/>
    </location>
</feature>
<dbReference type="GO" id="GO:0005576">
    <property type="term" value="C:extracellular region"/>
    <property type="evidence" value="ECO:0007669"/>
    <property type="project" value="UniProtKB-SubCell"/>
</dbReference>
<evidence type="ECO:0000313" key="6">
    <source>
        <dbReference type="EMBL" id="GFT26942.1"/>
    </source>
</evidence>
<evidence type="ECO:0000256" key="1">
    <source>
        <dbReference type="ARBA" id="ARBA00004613"/>
    </source>
</evidence>
<feature type="compositionally biased region" description="Basic and acidic residues" evidence="4">
    <location>
        <begin position="424"/>
        <end position="434"/>
    </location>
</feature>
<comment type="caution">
    <text evidence="6">The sequence shown here is derived from an EMBL/GenBank/DDBJ whole genome shotgun (WGS) entry which is preliminary data.</text>
</comment>
<feature type="region of interest" description="Disordered" evidence="4">
    <location>
        <begin position="197"/>
        <end position="221"/>
    </location>
</feature>
<feature type="region of interest" description="Disordered" evidence="4">
    <location>
        <begin position="413"/>
        <end position="460"/>
    </location>
</feature>
<feature type="region of interest" description="Disordered" evidence="4">
    <location>
        <begin position="1308"/>
        <end position="1333"/>
    </location>
</feature>
<dbReference type="Gene3D" id="6.20.200.20">
    <property type="match status" value="1"/>
</dbReference>
<accession>A0A8X6NQT3</accession>
<feature type="compositionally biased region" description="Acidic residues" evidence="4">
    <location>
        <begin position="211"/>
        <end position="221"/>
    </location>
</feature>
<keyword evidence="7" id="KW-1185">Reference proteome</keyword>
<dbReference type="PANTHER" id="PTHR46698:SF3">
    <property type="entry name" value="TENECTIN ISOFORM 1-RELATED"/>
    <property type="match status" value="1"/>
</dbReference>
<protein>
    <recommendedName>
        <fullName evidence="5">VWFC domain-containing protein</fullName>
    </recommendedName>
</protein>
<feature type="compositionally biased region" description="Polar residues" evidence="4">
    <location>
        <begin position="1064"/>
        <end position="1074"/>
    </location>
</feature>
<evidence type="ECO:0000256" key="3">
    <source>
        <dbReference type="ARBA" id="ARBA00022729"/>
    </source>
</evidence>
<feature type="region of interest" description="Disordered" evidence="4">
    <location>
        <begin position="713"/>
        <end position="737"/>
    </location>
</feature>
<proteinExistence type="predicted"/>
<dbReference type="Proteomes" id="UP000887013">
    <property type="component" value="Unassembled WGS sequence"/>
</dbReference>
<evidence type="ECO:0000256" key="4">
    <source>
        <dbReference type="SAM" id="MobiDB-lite"/>
    </source>
</evidence>
<feature type="region of interest" description="Disordered" evidence="4">
    <location>
        <begin position="1487"/>
        <end position="1507"/>
    </location>
</feature>
<dbReference type="Gene3D" id="2.10.70.10">
    <property type="entry name" value="Complement Module, domain 1"/>
    <property type="match status" value="1"/>
</dbReference>
<keyword evidence="2" id="KW-0964">Secreted</keyword>
<evidence type="ECO:0000313" key="7">
    <source>
        <dbReference type="Proteomes" id="UP000887013"/>
    </source>
</evidence>
<dbReference type="InterPro" id="IPR001007">
    <property type="entry name" value="VWF_dom"/>
</dbReference>
<feature type="compositionally biased region" description="Low complexity" evidence="4">
    <location>
        <begin position="1113"/>
        <end position="1138"/>
    </location>
</feature>
<feature type="compositionally biased region" description="Polar residues" evidence="4">
    <location>
        <begin position="1047"/>
        <end position="1057"/>
    </location>
</feature>
<feature type="compositionally biased region" description="Polar residues" evidence="4">
    <location>
        <begin position="1498"/>
        <end position="1507"/>
    </location>
</feature>